<protein>
    <submittedName>
        <fullName evidence="1 2">Uncharacterized protein</fullName>
    </submittedName>
</protein>
<organism evidence="1">
    <name type="scientific">Brachypodium distachyon</name>
    <name type="common">Purple false brome</name>
    <name type="synonym">Trachynia distachya</name>
    <dbReference type="NCBI Taxonomy" id="15368"/>
    <lineage>
        <taxon>Eukaryota</taxon>
        <taxon>Viridiplantae</taxon>
        <taxon>Streptophyta</taxon>
        <taxon>Embryophyta</taxon>
        <taxon>Tracheophyta</taxon>
        <taxon>Spermatophyta</taxon>
        <taxon>Magnoliopsida</taxon>
        <taxon>Liliopsida</taxon>
        <taxon>Poales</taxon>
        <taxon>Poaceae</taxon>
        <taxon>BOP clade</taxon>
        <taxon>Pooideae</taxon>
        <taxon>Stipodae</taxon>
        <taxon>Brachypodieae</taxon>
        <taxon>Brachypodium</taxon>
    </lineage>
</organism>
<proteinExistence type="predicted"/>
<dbReference type="InParanoid" id="A0A0Q3P6U6"/>
<dbReference type="Gramene" id="KQJ84689">
    <property type="protein sequence ID" value="KQJ84689"/>
    <property type="gene ID" value="BRADI_5g22275v3"/>
</dbReference>
<name>A0A0Q3P6U6_BRADI</name>
<sequence>MTQNEEQILKWKYHKRLVFVQALTQAYVEQKCQCCSIFHSSIPQRIMGKRFIVWLTHWSKALFEQTDSCNKSPIFFLTSSSQFKDGF</sequence>
<evidence type="ECO:0000313" key="2">
    <source>
        <dbReference type="EnsemblPlants" id="KQJ84689"/>
    </source>
</evidence>
<evidence type="ECO:0000313" key="1">
    <source>
        <dbReference type="EMBL" id="KQJ84689.1"/>
    </source>
</evidence>
<reference evidence="1" key="2">
    <citation type="submission" date="2017-06" db="EMBL/GenBank/DDBJ databases">
        <title>WGS assembly of Brachypodium distachyon.</title>
        <authorList>
            <consortium name="The International Brachypodium Initiative"/>
            <person name="Lucas S."/>
            <person name="Harmon-Smith M."/>
            <person name="Lail K."/>
            <person name="Tice H."/>
            <person name="Grimwood J."/>
            <person name="Bruce D."/>
            <person name="Barry K."/>
            <person name="Shu S."/>
            <person name="Lindquist E."/>
            <person name="Wang M."/>
            <person name="Pitluck S."/>
            <person name="Vogel J.P."/>
            <person name="Garvin D.F."/>
            <person name="Mockler T.C."/>
            <person name="Schmutz J."/>
            <person name="Rokhsar D."/>
            <person name="Bevan M.W."/>
        </authorList>
    </citation>
    <scope>NUCLEOTIDE SEQUENCE</scope>
    <source>
        <strain evidence="1">Bd21</strain>
    </source>
</reference>
<dbReference type="Proteomes" id="UP000008810">
    <property type="component" value="Chromosome 5"/>
</dbReference>
<dbReference type="EnsemblPlants" id="KQJ84689">
    <property type="protein sequence ID" value="KQJ84689"/>
    <property type="gene ID" value="BRADI_5g22275v3"/>
</dbReference>
<keyword evidence="3" id="KW-1185">Reference proteome</keyword>
<reference evidence="1 2" key="1">
    <citation type="journal article" date="2010" name="Nature">
        <title>Genome sequencing and analysis of the model grass Brachypodium distachyon.</title>
        <authorList>
            <consortium name="International Brachypodium Initiative"/>
        </authorList>
    </citation>
    <scope>NUCLEOTIDE SEQUENCE [LARGE SCALE GENOMIC DNA]</scope>
    <source>
        <strain evidence="1 2">Bd21</strain>
    </source>
</reference>
<dbReference type="EMBL" id="CM000884">
    <property type="protein sequence ID" value="KQJ84689.1"/>
    <property type="molecule type" value="Genomic_DNA"/>
</dbReference>
<reference evidence="2" key="3">
    <citation type="submission" date="2018-08" db="UniProtKB">
        <authorList>
            <consortium name="EnsemblPlants"/>
        </authorList>
    </citation>
    <scope>IDENTIFICATION</scope>
    <source>
        <strain evidence="2">cv. Bd21</strain>
    </source>
</reference>
<gene>
    <name evidence="1" type="ORF">BRADI_5g22275v3</name>
</gene>
<accession>A0A0Q3P6U6</accession>
<evidence type="ECO:0000313" key="3">
    <source>
        <dbReference type="Proteomes" id="UP000008810"/>
    </source>
</evidence>
<dbReference type="AlphaFoldDB" id="A0A0Q3P6U6"/>